<gene>
    <name evidence="1" type="ORF">TM448B02092_0003</name>
</gene>
<accession>A0A6M3XS84</accession>
<proteinExistence type="predicted"/>
<reference evidence="1" key="1">
    <citation type="submission" date="2020-03" db="EMBL/GenBank/DDBJ databases">
        <title>The deep terrestrial virosphere.</title>
        <authorList>
            <person name="Holmfeldt K."/>
            <person name="Nilsson E."/>
            <person name="Simone D."/>
            <person name="Lopez-Fernandez M."/>
            <person name="Wu X."/>
            <person name="de Brujin I."/>
            <person name="Lundin D."/>
            <person name="Andersson A."/>
            <person name="Bertilsson S."/>
            <person name="Dopson M."/>
        </authorList>
    </citation>
    <scope>NUCLEOTIDE SEQUENCE</scope>
    <source>
        <strain evidence="1">TM448B02092</strain>
    </source>
</reference>
<name>A0A6M3XS84_9ZZZZ</name>
<dbReference type="AlphaFoldDB" id="A0A6M3XS84"/>
<evidence type="ECO:0000313" key="1">
    <source>
        <dbReference type="EMBL" id="QJI00707.1"/>
    </source>
</evidence>
<organism evidence="1">
    <name type="scientific">viral metagenome</name>
    <dbReference type="NCBI Taxonomy" id="1070528"/>
    <lineage>
        <taxon>unclassified sequences</taxon>
        <taxon>metagenomes</taxon>
        <taxon>organismal metagenomes</taxon>
    </lineage>
</organism>
<sequence length="45" mass="5233">MKCSDCKLLIKLDDGILYCKYHRSFISPNILKIDVYCPSEEENHG</sequence>
<dbReference type="EMBL" id="MT144871">
    <property type="protein sequence ID" value="QJI00707.1"/>
    <property type="molecule type" value="Genomic_DNA"/>
</dbReference>
<protein>
    <submittedName>
        <fullName evidence="1">Uncharacterized protein</fullName>
    </submittedName>
</protein>